<keyword evidence="1" id="KW-1133">Transmembrane helix</keyword>
<gene>
    <name evidence="2" type="ORF">SE17_35485</name>
</gene>
<keyword evidence="3" id="KW-1185">Reference proteome</keyword>
<name>A0A0P9EX96_9CHLR</name>
<dbReference type="Proteomes" id="UP000050509">
    <property type="component" value="Unassembled WGS sequence"/>
</dbReference>
<evidence type="ECO:0000313" key="2">
    <source>
        <dbReference type="EMBL" id="KPV48919.1"/>
    </source>
</evidence>
<dbReference type="EMBL" id="LJCR01002308">
    <property type="protein sequence ID" value="KPV48919.1"/>
    <property type="molecule type" value="Genomic_DNA"/>
</dbReference>
<feature type="transmembrane region" description="Helical" evidence="1">
    <location>
        <begin position="89"/>
        <end position="113"/>
    </location>
</feature>
<sequence length="125" mass="13928">MQFALLLAPTLALSPLFAIELYFGGAQHFFLHTLMGWNVALLALLAASYYGLAATRLDGVAPLALALWANMPDLLYLGGTYHRDWMDIFLFHIAIDEILTISLPTLIVIWLLLMLSYARFRAAGE</sequence>
<accession>A0A0P9EX96</accession>
<comment type="caution">
    <text evidence="2">The sequence shown here is derived from an EMBL/GenBank/DDBJ whole genome shotgun (WGS) entry which is preliminary data.</text>
</comment>
<feature type="transmembrane region" description="Helical" evidence="1">
    <location>
        <begin position="34"/>
        <end position="52"/>
    </location>
</feature>
<feature type="transmembrane region" description="Helical" evidence="1">
    <location>
        <begin position="59"/>
        <end position="77"/>
    </location>
</feature>
<protein>
    <submittedName>
        <fullName evidence="2">Uncharacterized protein</fullName>
    </submittedName>
</protein>
<keyword evidence="1" id="KW-0472">Membrane</keyword>
<evidence type="ECO:0000313" key="3">
    <source>
        <dbReference type="Proteomes" id="UP000050509"/>
    </source>
</evidence>
<dbReference type="AlphaFoldDB" id="A0A0P9EX96"/>
<evidence type="ECO:0000256" key="1">
    <source>
        <dbReference type="SAM" id="Phobius"/>
    </source>
</evidence>
<reference evidence="2 3" key="1">
    <citation type="submission" date="2015-09" db="EMBL/GenBank/DDBJ databases">
        <title>Draft genome sequence of Kouleothrix aurantiaca JCM 19913.</title>
        <authorList>
            <person name="Hemp J."/>
        </authorList>
    </citation>
    <scope>NUCLEOTIDE SEQUENCE [LARGE SCALE GENOMIC DNA]</scope>
    <source>
        <strain evidence="2 3">COM-B</strain>
    </source>
</reference>
<keyword evidence="1" id="KW-0812">Transmembrane</keyword>
<proteinExistence type="predicted"/>
<organism evidence="2 3">
    <name type="scientific">Kouleothrix aurantiaca</name>
    <dbReference type="NCBI Taxonomy" id="186479"/>
    <lineage>
        <taxon>Bacteria</taxon>
        <taxon>Bacillati</taxon>
        <taxon>Chloroflexota</taxon>
        <taxon>Chloroflexia</taxon>
        <taxon>Chloroflexales</taxon>
        <taxon>Roseiflexineae</taxon>
        <taxon>Roseiflexaceae</taxon>
        <taxon>Kouleothrix</taxon>
    </lineage>
</organism>